<dbReference type="PIRSF" id="PIRSF037442">
    <property type="entry name" value="UCP037442_abhydr"/>
    <property type="match status" value="1"/>
</dbReference>
<gene>
    <name evidence="2" type="ORF">IM532_10535</name>
</gene>
<dbReference type="SUPFAM" id="SSF53474">
    <property type="entry name" value="alpha/beta-Hydrolases"/>
    <property type="match status" value="1"/>
</dbReference>
<organism evidence="2 3">
    <name type="scientific">Faecalibacter rhinopitheci</name>
    <dbReference type="NCBI Taxonomy" id="2779678"/>
    <lineage>
        <taxon>Bacteria</taxon>
        <taxon>Pseudomonadati</taxon>
        <taxon>Bacteroidota</taxon>
        <taxon>Flavobacteriia</taxon>
        <taxon>Flavobacteriales</taxon>
        <taxon>Weeksellaceae</taxon>
        <taxon>Faecalibacter</taxon>
    </lineage>
</organism>
<dbReference type="Gene3D" id="3.40.50.1820">
    <property type="entry name" value="alpha/beta hydrolase"/>
    <property type="match status" value="1"/>
</dbReference>
<dbReference type="InterPro" id="IPR051044">
    <property type="entry name" value="MAG_DAG_Lipase"/>
</dbReference>
<feature type="domain" description="Serine aminopeptidase S33" evidence="1">
    <location>
        <begin position="26"/>
        <end position="114"/>
    </location>
</feature>
<keyword evidence="3" id="KW-1185">Reference proteome</keyword>
<evidence type="ECO:0000313" key="2">
    <source>
        <dbReference type="EMBL" id="MBF0597876.1"/>
    </source>
</evidence>
<dbReference type="InterPro" id="IPR029058">
    <property type="entry name" value="AB_hydrolase_fold"/>
</dbReference>
<dbReference type="InterPro" id="IPR022742">
    <property type="entry name" value="Hydrolase_4"/>
</dbReference>
<reference evidence="2" key="1">
    <citation type="submission" date="2020-10" db="EMBL/GenBank/DDBJ databases">
        <authorList>
            <person name="Lu T."/>
            <person name="Wang Q."/>
            <person name="Han X."/>
        </authorList>
    </citation>
    <scope>NUCLEOTIDE SEQUENCE</scope>
    <source>
        <strain evidence="2">WQ 117</strain>
    </source>
</reference>
<dbReference type="GO" id="GO:0016787">
    <property type="term" value="F:hydrolase activity"/>
    <property type="evidence" value="ECO:0007669"/>
    <property type="project" value="UniProtKB-KW"/>
</dbReference>
<protein>
    <submittedName>
        <fullName evidence="2">Alpha/beta fold hydrolase</fullName>
    </submittedName>
</protein>
<accession>A0A8J7KIJ3</accession>
<keyword evidence="2" id="KW-0378">Hydrolase</keyword>
<dbReference type="Proteomes" id="UP000608754">
    <property type="component" value="Unassembled WGS sequence"/>
</dbReference>
<dbReference type="EMBL" id="JADGIK010000006">
    <property type="protein sequence ID" value="MBF0597876.1"/>
    <property type="molecule type" value="Genomic_DNA"/>
</dbReference>
<comment type="caution">
    <text evidence="2">The sequence shown here is derived from an EMBL/GenBank/DDBJ whole genome shotgun (WGS) entry which is preliminary data.</text>
</comment>
<dbReference type="Pfam" id="PF12146">
    <property type="entry name" value="Hydrolase_4"/>
    <property type="match status" value="1"/>
</dbReference>
<evidence type="ECO:0000259" key="1">
    <source>
        <dbReference type="Pfam" id="PF12146"/>
    </source>
</evidence>
<dbReference type="AlphaFoldDB" id="A0A8J7KIJ3"/>
<name>A0A8J7KIJ3_9FLAO</name>
<dbReference type="InterPro" id="IPR017208">
    <property type="entry name" value="UCP037442_abhydr"/>
</dbReference>
<proteinExistence type="predicted"/>
<dbReference type="PANTHER" id="PTHR11614">
    <property type="entry name" value="PHOSPHOLIPASE-RELATED"/>
    <property type="match status" value="1"/>
</dbReference>
<sequence length="281" mass="32229">MKSFQLETSDQFPIAVTSFGENNSTNKIIVISSAIGVPQKFYTKFATYLANKGYLVFTYDYRGIGQSKPKSLRGFKAEFIDWADKDFMAISQYIEEMYPNHQKYLIGHSMGGIMLGLSRAFKVYDKFVTIGSQFGYIENFHEKDKLKIKTFFKVLIPLLTPLYGYFPSPKVNIGDPLPKGIAYDWKKIILGKESILGYANQTQNFYAEIKQPILIISLDDDDMAPPKTVDLFASKVMINAKKKRLNLVPKHYGLTSIGHMDFFREKNKNELWQIPLDFIES</sequence>
<evidence type="ECO:0000313" key="3">
    <source>
        <dbReference type="Proteomes" id="UP000608754"/>
    </source>
</evidence>